<keyword evidence="3" id="KW-1185">Reference proteome</keyword>
<organism evidence="2 3">
    <name type="scientific">Solicola gregarius</name>
    <dbReference type="NCBI Taxonomy" id="2908642"/>
    <lineage>
        <taxon>Bacteria</taxon>
        <taxon>Bacillati</taxon>
        <taxon>Actinomycetota</taxon>
        <taxon>Actinomycetes</taxon>
        <taxon>Propionibacteriales</taxon>
        <taxon>Nocardioidaceae</taxon>
        <taxon>Solicola</taxon>
    </lineage>
</organism>
<dbReference type="AlphaFoldDB" id="A0AA46YLN7"/>
<evidence type="ECO:0000256" key="1">
    <source>
        <dbReference type="SAM" id="SignalP"/>
    </source>
</evidence>
<feature type="signal peptide" evidence="1">
    <location>
        <begin position="1"/>
        <end position="27"/>
    </location>
</feature>
<dbReference type="Proteomes" id="UP001164390">
    <property type="component" value="Chromosome"/>
</dbReference>
<reference evidence="2" key="1">
    <citation type="submission" date="2022-01" db="EMBL/GenBank/DDBJ databases">
        <title>Nocardioidaceae gen. sp. A5X3R13.</title>
        <authorList>
            <person name="Lopez Marin M.A."/>
            <person name="Uhlik O."/>
        </authorList>
    </citation>
    <scope>NUCLEOTIDE SEQUENCE</scope>
    <source>
        <strain evidence="2">A5X3R13</strain>
    </source>
</reference>
<evidence type="ECO:0008006" key="4">
    <source>
        <dbReference type="Google" id="ProtNLM"/>
    </source>
</evidence>
<dbReference type="KEGG" id="sgrg:L0C25_08700"/>
<sequence>MNVRRVATALSLTAAVLLGGSMATASADTGTSTRSAQSSSAVVVQEEWDYTGQDFFWQEDCIARGQEMYDDGMIWKYRCDGSESPFDDYSLFVVWR</sequence>
<name>A0AA46YLN7_9ACTN</name>
<proteinExistence type="predicted"/>
<gene>
    <name evidence="2" type="ORF">L0C25_08700</name>
</gene>
<accession>A0AA46YLN7</accession>
<evidence type="ECO:0000313" key="2">
    <source>
        <dbReference type="EMBL" id="UYM07140.1"/>
    </source>
</evidence>
<keyword evidence="1" id="KW-0732">Signal</keyword>
<dbReference type="EMBL" id="CP094970">
    <property type="protein sequence ID" value="UYM07140.1"/>
    <property type="molecule type" value="Genomic_DNA"/>
</dbReference>
<feature type="chain" id="PRO_5041303315" description="Secreted protein" evidence="1">
    <location>
        <begin position="28"/>
        <end position="96"/>
    </location>
</feature>
<protein>
    <recommendedName>
        <fullName evidence="4">Secreted protein</fullName>
    </recommendedName>
</protein>
<evidence type="ECO:0000313" key="3">
    <source>
        <dbReference type="Proteomes" id="UP001164390"/>
    </source>
</evidence>
<dbReference type="RefSeq" id="WP_271636085.1">
    <property type="nucleotide sequence ID" value="NZ_CP094970.1"/>
</dbReference>